<comment type="caution">
    <text evidence="1">The sequence shown here is derived from an EMBL/GenBank/DDBJ whole genome shotgun (WGS) entry which is preliminary data.</text>
</comment>
<sequence>MAPLCRVPSRTLTTTTRIRSSAALGSPARRWISRLVTSQQLCNNVSQNEEEEKQWYLKCAVDGCMSGGPQEVGLGGAELTLHSGKEVLTQRPRGRSVGLT</sequence>
<keyword evidence="2" id="KW-1185">Reference proteome</keyword>
<evidence type="ECO:0000313" key="2">
    <source>
        <dbReference type="Proteomes" id="UP000324222"/>
    </source>
</evidence>
<proteinExistence type="predicted"/>
<gene>
    <name evidence="1" type="ORF">E2C01_002898</name>
</gene>
<dbReference type="AlphaFoldDB" id="A0A5B7CPE7"/>
<accession>A0A5B7CPE7</accession>
<organism evidence="1 2">
    <name type="scientific">Portunus trituberculatus</name>
    <name type="common">Swimming crab</name>
    <name type="synonym">Neptunus trituberculatus</name>
    <dbReference type="NCBI Taxonomy" id="210409"/>
    <lineage>
        <taxon>Eukaryota</taxon>
        <taxon>Metazoa</taxon>
        <taxon>Ecdysozoa</taxon>
        <taxon>Arthropoda</taxon>
        <taxon>Crustacea</taxon>
        <taxon>Multicrustacea</taxon>
        <taxon>Malacostraca</taxon>
        <taxon>Eumalacostraca</taxon>
        <taxon>Eucarida</taxon>
        <taxon>Decapoda</taxon>
        <taxon>Pleocyemata</taxon>
        <taxon>Brachyura</taxon>
        <taxon>Eubrachyura</taxon>
        <taxon>Portunoidea</taxon>
        <taxon>Portunidae</taxon>
        <taxon>Portuninae</taxon>
        <taxon>Portunus</taxon>
    </lineage>
</organism>
<evidence type="ECO:0000313" key="1">
    <source>
        <dbReference type="EMBL" id="MPC10266.1"/>
    </source>
</evidence>
<reference evidence="1 2" key="1">
    <citation type="submission" date="2019-05" db="EMBL/GenBank/DDBJ databases">
        <title>Another draft genome of Portunus trituberculatus and its Hox gene families provides insights of decapod evolution.</title>
        <authorList>
            <person name="Jeong J.-H."/>
            <person name="Song I."/>
            <person name="Kim S."/>
            <person name="Choi T."/>
            <person name="Kim D."/>
            <person name="Ryu S."/>
            <person name="Kim W."/>
        </authorList>
    </citation>
    <scope>NUCLEOTIDE SEQUENCE [LARGE SCALE GENOMIC DNA]</scope>
    <source>
        <tissue evidence="1">Muscle</tissue>
    </source>
</reference>
<dbReference type="Proteomes" id="UP000324222">
    <property type="component" value="Unassembled WGS sequence"/>
</dbReference>
<dbReference type="EMBL" id="VSRR010000108">
    <property type="protein sequence ID" value="MPC10266.1"/>
    <property type="molecule type" value="Genomic_DNA"/>
</dbReference>
<name>A0A5B7CPE7_PORTR</name>
<protein>
    <submittedName>
        <fullName evidence="1">Uncharacterized protein</fullName>
    </submittedName>
</protein>